<dbReference type="EMBL" id="CP163435">
    <property type="protein sequence ID" value="XDQ27586.1"/>
    <property type="molecule type" value="Genomic_DNA"/>
</dbReference>
<evidence type="ECO:0000256" key="2">
    <source>
        <dbReference type="ARBA" id="ARBA00023012"/>
    </source>
</evidence>
<dbReference type="SUPFAM" id="SSF52540">
    <property type="entry name" value="P-loop containing nucleoside triphosphate hydrolases"/>
    <property type="match status" value="1"/>
</dbReference>
<dbReference type="CDD" id="cd15831">
    <property type="entry name" value="BTAD"/>
    <property type="match status" value="1"/>
</dbReference>
<evidence type="ECO:0000256" key="4">
    <source>
        <dbReference type="PROSITE-ProRule" id="PRU01091"/>
    </source>
</evidence>
<dbReference type="InterPro" id="IPR058852">
    <property type="entry name" value="HTH_77"/>
</dbReference>
<proteinExistence type="inferred from homology"/>
<keyword evidence="3 4" id="KW-0238">DNA-binding</keyword>
<dbReference type="GO" id="GO:0006355">
    <property type="term" value="P:regulation of DNA-templated transcription"/>
    <property type="evidence" value="ECO:0007669"/>
    <property type="project" value="InterPro"/>
</dbReference>
<dbReference type="Pfam" id="PF00486">
    <property type="entry name" value="Trans_reg_C"/>
    <property type="match status" value="1"/>
</dbReference>
<accession>A0AB39PAH4</accession>
<dbReference type="SMART" id="SM01043">
    <property type="entry name" value="BTAD"/>
    <property type="match status" value="1"/>
</dbReference>
<dbReference type="SUPFAM" id="SSF48452">
    <property type="entry name" value="TPR-like"/>
    <property type="match status" value="2"/>
</dbReference>
<dbReference type="Pfam" id="PF03704">
    <property type="entry name" value="BTAD"/>
    <property type="match status" value="1"/>
</dbReference>
<dbReference type="PANTHER" id="PTHR47691">
    <property type="entry name" value="REGULATOR-RELATED"/>
    <property type="match status" value="1"/>
</dbReference>
<dbReference type="Gene3D" id="1.25.40.10">
    <property type="entry name" value="Tetratricopeptide repeat domain"/>
    <property type="match status" value="2"/>
</dbReference>
<gene>
    <name evidence="7" type="ORF">AB5J56_24065</name>
</gene>
<dbReference type="InterPro" id="IPR011990">
    <property type="entry name" value="TPR-like_helical_dom_sf"/>
</dbReference>
<evidence type="ECO:0000313" key="7">
    <source>
        <dbReference type="EMBL" id="XDQ27586.1"/>
    </source>
</evidence>
<reference evidence="7" key="1">
    <citation type="submission" date="2024-07" db="EMBL/GenBank/DDBJ databases">
        <authorList>
            <person name="Yu S.T."/>
        </authorList>
    </citation>
    <scope>NUCLEOTIDE SEQUENCE</scope>
    <source>
        <strain evidence="7">R21</strain>
    </source>
</reference>
<evidence type="ECO:0000256" key="3">
    <source>
        <dbReference type="ARBA" id="ARBA00023125"/>
    </source>
</evidence>
<dbReference type="AlphaFoldDB" id="A0AB39PAH4"/>
<sequence length="1128" mass="121844">MRYRILGVAQAEDAQGTLVPVGGPRVRALLTALAQRTGRTATPETLIDEVWADDPPTDAPAALQALVGRLRRAIGKDTVASEAGGYRLAATRDDVDLFVFERLVDEGKDALDRGDAHIAAHTLRDALALWHGPALADLPDRTAATRPDALRLEATRARAEADLRLGRAPDVVPELQELTEAHPYDEALQVLLIRALRDSGRGAHALAAYEGVRRALLDGLGADPGPELRALHTELLKGEEGEGEGSLADRNGGRPRSLSQDGKPLVRVERTGNLRPRLNSFVGREPELDAIRSDVHRARLVTLTGPGGSGKTRLAEEAAAGLPQAWLVELAPLDRPEAVPGAVVSALGLRETALITNEMSGAAWQDDPVALLVEHCASRSQLLILDNCEHVIAAAAELAETLLTRCPGLTILATSREPLSVPGELVRPVEPLPPDPAHRLFMERAAAVRPEPDGDRESAAVDEICRRLDGLPLAIELAAARLRLLTPRQIADRLDDRFRLLTSGSRTVLPRQQTLRAVVDWSWDLLDERERTVLREVSVFAGGWDLEAAEAVCTGPAADLIGALVDKSLIVAYDGDGTGSMRYRMLETIHEYAAERAAELPELRAAAELRHREWVRALVEEADPLLRSAEQLPWIQRLETELENIRAALYRSSVAGDEEEVGALVLAMSWFWWLRNLRREGMEWTDRVLRLGAALDAADPGGPSASGPATARCAASDADSDALLGKLDAFDPVASFLDSPDHEEHHPLRAQRMRLRMFHLFMLVDSRPLEAMRVGRMPEYVHRVRSHFEKGGPDAANMPGIVWPMAAFFVDGAAEMRPGLDAAVANCRAYGGDWEIAVALMFRTHMAVDSPGGMDGVDDDLAELRVLSRRVGDRWVRAQVCSAAGEAAMARSGFEEAKGEYEEALRLAYEVGAYAEAPFLLARLAEIAYRSGERADALAALDEASDASDRYGVPDSLAFVAMLRAQLALDDQEVPQARRLWVEACEASLRGSPPPQFTAALSWVDALVTAAEHGPGAGLRKFADALREALAGRCAEAVLAGFADGAAVQLGELGDHAGAARLFAAGDRWRGGHPRPPREQTDAERSLSAAALALGPVRYASEQAAGEALTPDDVLRDLAEVLDELPVA</sequence>
<protein>
    <submittedName>
        <fullName evidence="7">BTAD domain-containing putative transcriptional regulator</fullName>
    </submittedName>
</protein>
<organism evidence="7">
    <name type="scientific">Streptomyces sp. R21</name>
    <dbReference type="NCBI Taxonomy" id="3238627"/>
    <lineage>
        <taxon>Bacteria</taxon>
        <taxon>Bacillati</taxon>
        <taxon>Actinomycetota</taxon>
        <taxon>Actinomycetes</taxon>
        <taxon>Kitasatosporales</taxon>
        <taxon>Streptomycetaceae</taxon>
        <taxon>Streptomyces</taxon>
    </lineage>
</organism>
<name>A0AB39PAH4_9ACTN</name>
<dbReference type="SUPFAM" id="SSF46894">
    <property type="entry name" value="C-terminal effector domain of the bipartite response regulators"/>
    <property type="match status" value="1"/>
</dbReference>
<dbReference type="PANTHER" id="PTHR47691:SF3">
    <property type="entry name" value="HTH-TYPE TRANSCRIPTIONAL REGULATOR RV0890C-RELATED"/>
    <property type="match status" value="1"/>
</dbReference>
<dbReference type="RefSeq" id="WP_369234828.1">
    <property type="nucleotide sequence ID" value="NZ_CP163435.1"/>
</dbReference>
<feature type="region of interest" description="Disordered" evidence="5">
    <location>
        <begin position="237"/>
        <end position="263"/>
    </location>
</feature>
<dbReference type="InterPro" id="IPR016032">
    <property type="entry name" value="Sig_transdc_resp-reg_C-effctor"/>
</dbReference>
<feature type="DNA-binding region" description="OmpR/PhoB-type" evidence="4">
    <location>
        <begin position="1"/>
        <end position="90"/>
    </location>
</feature>
<dbReference type="InterPro" id="IPR027417">
    <property type="entry name" value="P-loop_NTPase"/>
</dbReference>
<feature type="domain" description="OmpR/PhoB-type" evidence="6">
    <location>
        <begin position="1"/>
        <end position="90"/>
    </location>
</feature>
<evidence type="ECO:0000256" key="1">
    <source>
        <dbReference type="ARBA" id="ARBA00005820"/>
    </source>
</evidence>
<evidence type="ECO:0000259" key="6">
    <source>
        <dbReference type="PROSITE" id="PS51755"/>
    </source>
</evidence>
<dbReference type="InterPro" id="IPR001867">
    <property type="entry name" value="OmpR/PhoB-type_DNA-bd"/>
</dbReference>
<dbReference type="InterPro" id="IPR005158">
    <property type="entry name" value="BTAD"/>
</dbReference>
<dbReference type="SMART" id="SM00862">
    <property type="entry name" value="Trans_reg_C"/>
    <property type="match status" value="1"/>
</dbReference>
<dbReference type="Gene3D" id="3.40.50.300">
    <property type="entry name" value="P-loop containing nucleotide triphosphate hydrolases"/>
    <property type="match status" value="1"/>
</dbReference>
<dbReference type="InterPro" id="IPR036388">
    <property type="entry name" value="WH-like_DNA-bd_sf"/>
</dbReference>
<evidence type="ECO:0000256" key="5">
    <source>
        <dbReference type="SAM" id="MobiDB-lite"/>
    </source>
</evidence>
<dbReference type="PROSITE" id="PS51755">
    <property type="entry name" value="OMPR_PHOB"/>
    <property type="match status" value="1"/>
</dbReference>
<dbReference type="GO" id="GO:0003677">
    <property type="term" value="F:DNA binding"/>
    <property type="evidence" value="ECO:0007669"/>
    <property type="project" value="UniProtKB-UniRule"/>
</dbReference>
<comment type="similarity">
    <text evidence="1">Belongs to the AfsR/DnrI/RedD regulatory family.</text>
</comment>
<keyword evidence="2" id="KW-0902">Two-component regulatory system</keyword>
<dbReference type="Pfam" id="PF25872">
    <property type="entry name" value="HTH_77"/>
    <property type="match status" value="1"/>
</dbReference>
<dbReference type="Gene3D" id="1.10.10.10">
    <property type="entry name" value="Winged helix-like DNA-binding domain superfamily/Winged helix DNA-binding domain"/>
    <property type="match status" value="1"/>
</dbReference>
<dbReference type="GO" id="GO:0000160">
    <property type="term" value="P:phosphorelay signal transduction system"/>
    <property type="evidence" value="ECO:0007669"/>
    <property type="project" value="UniProtKB-KW"/>
</dbReference>